<gene>
    <name evidence="2" type="ORF">LIER_39999</name>
</gene>
<proteinExistence type="predicted"/>
<feature type="compositionally biased region" description="Low complexity" evidence="1">
    <location>
        <begin position="59"/>
        <end position="68"/>
    </location>
</feature>
<keyword evidence="3" id="KW-1185">Reference proteome</keyword>
<feature type="compositionally biased region" description="Basic and acidic residues" evidence="1">
    <location>
        <begin position="121"/>
        <end position="133"/>
    </location>
</feature>
<comment type="caution">
    <text evidence="2">The sequence shown here is derived from an EMBL/GenBank/DDBJ whole genome shotgun (WGS) entry which is preliminary data.</text>
</comment>
<feature type="compositionally biased region" description="Basic and acidic residues" evidence="1">
    <location>
        <begin position="13"/>
        <end position="22"/>
    </location>
</feature>
<sequence length="314" mass="35038">MASYGGKTRTKKIAREQQERGRGRMPKRPRGSHLTLVIEPAIGPVPRYTMPTLLDPRTISTSISSTPTDLSAMSRPGVSMPVESSQYQSSHADEVTEQSSDEGSSSGEDVDATASDIVLEESGRVRGSDRPRLSRRVGERNAIATIKLIGHGVPRFFRGEIKKRVEDLWSYYSNVDQVVKDSIWEAFLDRYEIQGGSIPYARQIWEFENQKKWRDLLTKGKASAMQDHGVDDVALLLGMSCPDGIHDLAMWEKYVTYWCQDEERAIATQARQNPMTPVGGPDGKPAVYSLGSKSLHERVRDGVRCRGLGSVLRR</sequence>
<dbReference type="AlphaFoldDB" id="A0AAV3QNA7"/>
<dbReference type="Proteomes" id="UP001454036">
    <property type="component" value="Unassembled WGS sequence"/>
</dbReference>
<name>A0AAV3QNA7_LITER</name>
<evidence type="ECO:0000313" key="3">
    <source>
        <dbReference type="Proteomes" id="UP001454036"/>
    </source>
</evidence>
<evidence type="ECO:0000313" key="2">
    <source>
        <dbReference type="EMBL" id="GAA0165524.1"/>
    </source>
</evidence>
<reference evidence="2 3" key="1">
    <citation type="submission" date="2024-01" db="EMBL/GenBank/DDBJ databases">
        <title>The complete chloroplast genome sequence of Lithospermum erythrorhizon: insights into the phylogenetic relationship among Boraginaceae species and the maternal lineages of purple gromwells.</title>
        <authorList>
            <person name="Okada T."/>
            <person name="Watanabe K."/>
        </authorList>
    </citation>
    <scope>NUCLEOTIDE SEQUENCE [LARGE SCALE GENOMIC DNA]</scope>
</reference>
<feature type="region of interest" description="Disordered" evidence="1">
    <location>
        <begin position="1"/>
        <end position="38"/>
    </location>
</feature>
<evidence type="ECO:0000256" key="1">
    <source>
        <dbReference type="SAM" id="MobiDB-lite"/>
    </source>
</evidence>
<feature type="region of interest" description="Disordered" evidence="1">
    <location>
        <begin position="59"/>
        <end position="133"/>
    </location>
</feature>
<protein>
    <submittedName>
        <fullName evidence="2">Uncharacterized protein</fullName>
    </submittedName>
</protein>
<organism evidence="2 3">
    <name type="scientific">Lithospermum erythrorhizon</name>
    <name type="common">Purple gromwell</name>
    <name type="synonym">Lithospermum officinale var. erythrorhizon</name>
    <dbReference type="NCBI Taxonomy" id="34254"/>
    <lineage>
        <taxon>Eukaryota</taxon>
        <taxon>Viridiplantae</taxon>
        <taxon>Streptophyta</taxon>
        <taxon>Embryophyta</taxon>
        <taxon>Tracheophyta</taxon>
        <taxon>Spermatophyta</taxon>
        <taxon>Magnoliopsida</taxon>
        <taxon>eudicotyledons</taxon>
        <taxon>Gunneridae</taxon>
        <taxon>Pentapetalae</taxon>
        <taxon>asterids</taxon>
        <taxon>lamiids</taxon>
        <taxon>Boraginales</taxon>
        <taxon>Boraginaceae</taxon>
        <taxon>Boraginoideae</taxon>
        <taxon>Lithospermeae</taxon>
        <taxon>Lithospermum</taxon>
    </lineage>
</organism>
<accession>A0AAV3QNA7</accession>
<dbReference type="EMBL" id="BAABME010022322">
    <property type="protein sequence ID" value="GAA0165524.1"/>
    <property type="molecule type" value="Genomic_DNA"/>
</dbReference>